<sequence length="246" mass="28138">MVKGKELNKSSSNLPSNFVIKAGDIDYIKPALFDGGYKGTFTAIKNACDEIWGDERGNLFVNSAYLDRILRTKSFVAKEILVNIPREDKLIFQGVTYVTLGEIMKIVTKRLQELPAGKTRAYLLLAEQFLINIRDNDKFLNKRTEMQLQLIEEFKTLKKKRIKSYKIENDELTGKILLKGAQFSHIRAKSVYPAYALNIDNGLIVNVDTHEIITARAIVNEESLLNLCVELGWKTDWYIVYKNLVL</sequence>
<organism evidence="1 2">
    <name type="scientific">Clostridium disporicum</name>
    <dbReference type="NCBI Taxonomy" id="84024"/>
    <lineage>
        <taxon>Bacteria</taxon>
        <taxon>Bacillati</taxon>
        <taxon>Bacillota</taxon>
        <taxon>Clostridia</taxon>
        <taxon>Eubacteriales</taxon>
        <taxon>Clostridiaceae</taxon>
        <taxon>Clostridium</taxon>
    </lineage>
</organism>
<name>A0A173XNH6_9CLOT</name>
<accession>A0A173XNH6</accession>
<dbReference type="RefSeq" id="WP_055262799.1">
    <property type="nucleotide sequence ID" value="NZ_CABIXQ010000001.1"/>
</dbReference>
<dbReference type="EMBL" id="CYZX01000001">
    <property type="protein sequence ID" value="CUN53441.1"/>
    <property type="molecule type" value="Genomic_DNA"/>
</dbReference>
<dbReference type="AlphaFoldDB" id="A0A173XNH6"/>
<dbReference type="Proteomes" id="UP000095594">
    <property type="component" value="Unassembled WGS sequence"/>
</dbReference>
<evidence type="ECO:0000313" key="1">
    <source>
        <dbReference type="EMBL" id="CUN53441.1"/>
    </source>
</evidence>
<proteinExistence type="predicted"/>
<evidence type="ECO:0000313" key="2">
    <source>
        <dbReference type="Proteomes" id="UP000095594"/>
    </source>
</evidence>
<reference evidence="1 2" key="1">
    <citation type="submission" date="2015-09" db="EMBL/GenBank/DDBJ databases">
        <authorList>
            <consortium name="Pathogen Informatics"/>
        </authorList>
    </citation>
    <scope>NUCLEOTIDE SEQUENCE [LARGE SCALE GENOMIC DNA]</scope>
    <source>
        <strain evidence="1 2">2789STDY5834856</strain>
    </source>
</reference>
<protein>
    <submittedName>
        <fullName evidence="1">Uncharacterized protein</fullName>
    </submittedName>
</protein>
<dbReference type="OrthoDB" id="1937375at2"/>
<gene>
    <name evidence="1" type="ORF">ERS852471_00084</name>
</gene>